<dbReference type="Proteomes" id="UP001232063">
    <property type="component" value="Unassembled WGS sequence"/>
</dbReference>
<gene>
    <name evidence="1" type="ORF">QNI22_34000</name>
</gene>
<evidence type="ECO:0000313" key="2">
    <source>
        <dbReference type="Proteomes" id="UP001232063"/>
    </source>
</evidence>
<protein>
    <submittedName>
        <fullName evidence="1">Uncharacterized protein</fullName>
    </submittedName>
</protein>
<evidence type="ECO:0000313" key="1">
    <source>
        <dbReference type="EMBL" id="MDJ1505720.1"/>
    </source>
</evidence>
<comment type="caution">
    <text evidence="1">The sequence shown here is derived from an EMBL/GenBank/DDBJ whole genome shotgun (WGS) entry which is preliminary data.</text>
</comment>
<accession>A0AAE3RC96</accession>
<dbReference type="RefSeq" id="WP_314518031.1">
    <property type="nucleotide sequence ID" value="NZ_JASJOU010000017.1"/>
</dbReference>
<dbReference type="AlphaFoldDB" id="A0AAE3RC96"/>
<keyword evidence="2" id="KW-1185">Reference proteome</keyword>
<proteinExistence type="predicted"/>
<dbReference type="EMBL" id="JASJOU010000017">
    <property type="protein sequence ID" value="MDJ1505720.1"/>
    <property type="molecule type" value="Genomic_DNA"/>
</dbReference>
<sequence>MLHLPGNKSCNWCLFYISHEKYLDFVDKATFKEEYKSELLAAYPNYGGDRLIDIYLAYYLKKD</sequence>
<organism evidence="1 2">
    <name type="scientific">Xanthocytophaga agilis</name>
    <dbReference type="NCBI Taxonomy" id="3048010"/>
    <lineage>
        <taxon>Bacteria</taxon>
        <taxon>Pseudomonadati</taxon>
        <taxon>Bacteroidota</taxon>
        <taxon>Cytophagia</taxon>
        <taxon>Cytophagales</taxon>
        <taxon>Rhodocytophagaceae</taxon>
        <taxon>Xanthocytophaga</taxon>
    </lineage>
</organism>
<reference evidence="1" key="1">
    <citation type="submission" date="2023-05" db="EMBL/GenBank/DDBJ databases">
        <authorList>
            <person name="Zhang X."/>
        </authorList>
    </citation>
    <scope>NUCLEOTIDE SEQUENCE</scope>
    <source>
        <strain evidence="1">BD1B2-1</strain>
    </source>
</reference>
<name>A0AAE3RC96_9BACT</name>